<dbReference type="KEGG" id="cfus:CYFUS_008135"/>
<protein>
    <recommendedName>
        <fullName evidence="1">Immunity protein 52 domain-containing protein</fullName>
    </recommendedName>
</protein>
<dbReference type="RefSeq" id="WP_095990178.1">
    <property type="nucleotide sequence ID" value="NZ_CP022098.1"/>
</dbReference>
<accession>A0A250JHM7</accession>
<evidence type="ECO:0000313" key="2">
    <source>
        <dbReference type="EMBL" id="ATB42656.1"/>
    </source>
</evidence>
<reference evidence="2 3" key="1">
    <citation type="submission" date="2017-06" db="EMBL/GenBank/DDBJ databases">
        <title>Sequencing and comparative analysis of myxobacterial genomes.</title>
        <authorList>
            <person name="Rupp O."/>
            <person name="Goesmann A."/>
            <person name="Sogaard-Andersen L."/>
        </authorList>
    </citation>
    <scope>NUCLEOTIDE SEQUENCE [LARGE SCALE GENOMIC DNA]</scope>
    <source>
        <strain evidence="2 3">DSM 52655</strain>
    </source>
</reference>
<name>A0A250JHM7_9BACT</name>
<sequence length="243" mass="27256">MASQFLGTYWMNRRLTLRHYIATTRHYLLELQKLHPMFHELVAWGGTAKSRVELGPSLSHLEDAIHRLGRDKDSLYTHLRPDGGLSPESECESGFLMVYSNDKPLEEGRIQLRITAGVSSPWLSNSVVINQHVARTSEMLDPKLVKQLMGVTVKSWKPQRGLVAAQEFAEKVEPESEDWSVGWLTYLANPAARLTLPPGVESETLDEGVLISLMREPPSADNPAHVELARRLKDSLVARGLLT</sequence>
<dbReference type="AlphaFoldDB" id="A0A250JHM7"/>
<feature type="domain" description="Immunity protein 52" evidence="1">
    <location>
        <begin position="6"/>
        <end position="243"/>
    </location>
</feature>
<dbReference type="Proteomes" id="UP000217257">
    <property type="component" value="Chromosome"/>
</dbReference>
<proteinExistence type="predicted"/>
<dbReference type="Pfam" id="PF15579">
    <property type="entry name" value="Imm52"/>
    <property type="match status" value="1"/>
</dbReference>
<evidence type="ECO:0000313" key="3">
    <source>
        <dbReference type="Proteomes" id="UP000217257"/>
    </source>
</evidence>
<evidence type="ECO:0000259" key="1">
    <source>
        <dbReference type="Pfam" id="PF15579"/>
    </source>
</evidence>
<gene>
    <name evidence="2" type="ORF">CYFUS_008135</name>
</gene>
<organism evidence="2 3">
    <name type="scientific">Cystobacter fuscus</name>
    <dbReference type="NCBI Taxonomy" id="43"/>
    <lineage>
        <taxon>Bacteria</taxon>
        <taxon>Pseudomonadati</taxon>
        <taxon>Myxococcota</taxon>
        <taxon>Myxococcia</taxon>
        <taxon>Myxococcales</taxon>
        <taxon>Cystobacterineae</taxon>
        <taxon>Archangiaceae</taxon>
        <taxon>Cystobacter</taxon>
    </lineage>
</organism>
<dbReference type="InterPro" id="IPR028969">
    <property type="entry name" value="Imm52"/>
</dbReference>
<dbReference type="EMBL" id="CP022098">
    <property type="protein sequence ID" value="ATB42656.1"/>
    <property type="molecule type" value="Genomic_DNA"/>
</dbReference>